<dbReference type="SUPFAM" id="SSF89095">
    <property type="entry name" value="GatB/YqeY motif"/>
    <property type="match status" value="1"/>
</dbReference>
<dbReference type="Gene3D" id="1.10.10.410">
    <property type="match status" value="1"/>
</dbReference>
<dbReference type="InterPro" id="IPR018027">
    <property type="entry name" value="Asn/Gln_amidotransferase"/>
</dbReference>
<comment type="subunit">
    <text evidence="6">Heterodimer of GatD and GatE.</text>
</comment>
<proteinExistence type="inferred from homology"/>
<comment type="catalytic activity">
    <reaction evidence="5 6">
        <text>L-glutamyl-tRNA(Gln) + L-glutamine + ATP + H2O = L-glutaminyl-tRNA(Gln) + L-glutamate + ADP + phosphate + H(+)</text>
        <dbReference type="Rhea" id="RHEA:17521"/>
        <dbReference type="Rhea" id="RHEA-COMP:9681"/>
        <dbReference type="Rhea" id="RHEA-COMP:9684"/>
        <dbReference type="ChEBI" id="CHEBI:15377"/>
        <dbReference type="ChEBI" id="CHEBI:15378"/>
        <dbReference type="ChEBI" id="CHEBI:29985"/>
        <dbReference type="ChEBI" id="CHEBI:30616"/>
        <dbReference type="ChEBI" id="CHEBI:43474"/>
        <dbReference type="ChEBI" id="CHEBI:58359"/>
        <dbReference type="ChEBI" id="CHEBI:78520"/>
        <dbReference type="ChEBI" id="CHEBI:78521"/>
        <dbReference type="ChEBI" id="CHEBI:456216"/>
    </reaction>
</comment>
<keyword evidence="4 6" id="KW-0648">Protein biosynthesis</keyword>
<evidence type="ECO:0000256" key="2">
    <source>
        <dbReference type="ARBA" id="ARBA00022741"/>
    </source>
</evidence>
<dbReference type="eggNOG" id="arCOG01719">
    <property type="taxonomic scope" value="Archaea"/>
</dbReference>
<dbReference type="SUPFAM" id="SSF55261">
    <property type="entry name" value="GAD domain-like"/>
    <property type="match status" value="1"/>
</dbReference>
<dbReference type="PANTHER" id="PTHR11659:SF2">
    <property type="entry name" value="GLUTAMYL-TRNA(GLN) AMIDOTRANSFERASE SUBUNIT E"/>
    <property type="match status" value="1"/>
</dbReference>
<dbReference type="EMBL" id="CP002051">
    <property type="protein sequence ID" value="ADI32294.1"/>
    <property type="molecule type" value="Genomic_DNA"/>
</dbReference>
<dbReference type="Pfam" id="PF02934">
    <property type="entry name" value="GatB_N"/>
    <property type="match status" value="1"/>
</dbReference>
<dbReference type="InterPro" id="IPR014746">
    <property type="entry name" value="Gln_synth/guanido_kin_cat_dom"/>
</dbReference>
<dbReference type="InterPro" id="IPR006075">
    <property type="entry name" value="Asn/Gln-tRNA_Trfase_suB/E_cat"/>
</dbReference>
<dbReference type="InterPro" id="IPR003789">
    <property type="entry name" value="Asn/Gln_tRNA_amidoTrase-B-like"/>
</dbReference>
<reference evidence="9" key="1">
    <citation type="submission" date="2010-05" db="EMBL/GenBank/DDBJ databases">
        <title>Complete sequence of Staphylothermus hellenicus DSM 12710.</title>
        <authorList>
            <consortium name="US DOE Joint Genome Institute"/>
            <person name="Lucas S."/>
            <person name="Copeland A."/>
            <person name="Lapidus A."/>
            <person name="Cheng J.-F."/>
            <person name="Bruce D."/>
            <person name="Goodwin L."/>
            <person name="Pitluck S."/>
            <person name="Davenport K."/>
            <person name="Detter J.C."/>
            <person name="Han C."/>
            <person name="Tapia R."/>
            <person name="Larimer F."/>
            <person name="Land M."/>
            <person name="Hauser L."/>
            <person name="Kyrpides N."/>
            <person name="Mikhailova N."/>
            <person name="Anderson I.J."/>
            <person name="Woyke T."/>
        </authorList>
    </citation>
    <scope>NUCLEOTIDE SEQUENCE [LARGE SCALE GENOMIC DNA]</scope>
    <source>
        <strain evidence="9">DSM 12710 / JCM 10830 / BK20S6-10-b1 / P8</strain>
    </source>
</reference>
<dbReference type="OrthoDB" id="7316at2157"/>
<dbReference type="InterPro" id="IPR004414">
    <property type="entry name" value="GatE"/>
</dbReference>
<dbReference type="Proteomes" id="UP000002573">
    <property type="component" value="Chromosome"/>
</dbReference>
<dbReference type="GO" id="GO:0005737">
    <property type="term" value="C:cytoplasm"/>
    <property type="evidence" value="ECO:0007669"/>
    <property type="project" value="InterPro"/>
</dbReference>
<dbReference type="GO" id="GO:0005524">
    <property type="term" value="F:ATP binding"/>
    <property type="evidence" value="ECO:0007669"/>
    <property type="project" value="UniProtKB-KW"/>
</dbReference>
<feature type="domain" description="Asn/Gln amidotransferase" evidence="7">
    <location>
        <begin position="491"/>
        <end position="635"/>
    </location>
</feature>
<dbReference type="RefSeq" id="WP_013143492.1">
    <property type="nucleotide sequence ID" value="NC_014205.1"/>
</dbReference>
<dbReference type="InterPro" id="IPR017959">
    <property type="entry name" value="Asn/Gln-tRNA_amidoTrfase_suB/E"/>
</dbReference>
<dbReference type="GO" id="GO:0006412">
    <property type="term" value="P:translation"/>
    <property type="evidence" value="ECO:0007669"/>
    <property type="project" value="UniProtKB-UniRule"/>
</dbReference>
<evidence type="ECO:0000313" key="9">
    <source>
        <dbReference type="Proteomes" id="UP000002573"/>
    </source>
</evidence>
<gene>
    <name evidence="6" type="primary">gatE</name>
    <name evidence="8" type="ordered locus">Shell_1194</name>
</gene>
<keyword evidence="8" id="KW-0808">Transferase</keyword>
<dbReference type="GO" id="GO:0070681">
    <property type="term" value="P:glutaminyl-tRNAGln biosynthesis via transamidation"/>
    <property type="evidence" value="ECO:0007669"/>
    <property type="project" value="TreeGrafter"/>
</dbReference>
<dbReference type="Pfam" id="PF02938">
    <property type="entry name" value="GAD"/>
    <property type="match status" value="1"/>
</dbReference>
<comment type="function">
    <text evidence="6">Allows the formation of correctly charged Gln-tRNA(Gln) through the transamidation of misacylated Glu-tRNA(Gln) in organisms which lack glutaminyl-tRNA synthetase. The reaction takes place in the presence of glutamine and ATP through an activated gamma-phospho-Glu-tRNA(Gln). The GatDE system is specific for glutamate and does not act on aspartate.</text>
</comment>
<dbReference type="InterPro" id="IPR017958">
    <property type="entry name" value="Gln-tRNA_amidoTrfase_suB_CS"/>
</dbReference>
<dbReference type="HOGENOM" id="CLU_030702_0_0_2"/>
<evidence type="ECO:0000256" key="6">
    <source>
        <dbReference type="HAMAP-Rule" id="MF_00588"/>
    </source>
</evidence>
<dbReference type="SUPFAM" id="SSF55931">
    <property type="entry name" value="Glutamine synthetase/guanido kinase"/>
    <property type="match status" value="1"/>
</dbReference>
<dbReference type="EC" id="6.3.5.-" evidence="6"/>
<dbReference type="InterPro" id="IPR004115">
    <property type="entry name" value="GAD-like_sf"/>
</dbReference>
<dbReference type="InterPro" id="IPR029351">
    <property type="entry name" value="GAD_dom"/>
</dbReference>
<dbReference type="InterPro" id="IPR023168">
    <property type="entry name" value="GatB_Yqey_C_2"/>
</dbReference>
<protein>
    <recommendedName>
        <fullName evidence="6">Glutamyl-tRNA(Gln) amidotransferase subunit E</fullName>
        <shortName evidence="6">Glu-ADT subunit E</shortName>
        <ecNumber evidence="6">6.3.5.-</ecNumber>
    </recommendedName>
</protein>
<reference evidence="8 9" key="2">
    <citation type="journal article" date="2011" name="Stand. Genomic Sci.">
        <title>Complete genome sequence of Staphylothermus hellenicus P8.</title>
        <authorList>
            <person name="Anderson I."/>
            <person name="Wirth R."/>
            <person name="Lucas S."/>
            <person name="Copeland A."/>
            <person name="Lapidus A."/>
            <person name="Cheng J.F."/>
            <person name="Goodwin L."/>
            <person name="Pitluck S."/>
            <person name="Davenport K."/>
            <person name="Detter J.C."/>
            <person name="Han C."/>
            <person name="Tapia R."/>
            <person name="Land M."/>
            <person name="Hauser L."/>
            <person name="Pati A."/>
            <person name="Mikhailova N."/>
            <person name="Woyke T."/>
            <person name="Klenk H.P."/>
            <person name="Kyrpides N."/>
            <person name="Ivanova N."/>
        </authorList>
    </citation>
    <scope>NUCLEOTIDE SEQUENCE [LARGE SCALE GENOMIC DNA]</scope>
    <source>
        <strain evidence="9">DSM 12710 / JCM 10830 / BK20S6-10-b1 / P8</strain>
    </source>
</reference>
<dbReference type="Gene3D" id="3.30.1360.30">
    <property type="entry name" value="GAD-like domain"/>
    <property type="match status" value="1"/>
</dbReference>
<organism evidence="8 9">
    <name type="scientific">Staphylothermus hellenicus (strain DSM 12710 / JCM 10830 / BK20S6-10-b1 / P8)</name>
    <dbReference type="NCBI Taxonomy" id="591019"/>
    <lineage>
        <taxon>Archaea</taxon>
        <taxon>Thermoproteota</taxon>
        <taxon>Thermoprotei</taxon>
        <taxon>Desulfurococcales</taxon>
        <taxon>Desulfurococcaceae</taxon>
        <taxon>Staphylothermus</taxon>
    </lineage>
</organism>
<dbReference type="GO" id="GO:0050567">
    <property type="term" value="F:glutaminyl-tRNA synthase (glutamine-hydrolyzing) activity"/>
    <property type="evidence" value="ECO:0007669"/>
    <property type="project" value="UniProtKB-UniRule"/>
</dbReference>
<dbReference type="Pfam" id="PF02637">
    <property type="entry name" value="GatB_Yqey"/>
    <property type="match status" value="1"/>
</dbReference>
<dbReference type="GeneID" id="9234483"/>
<evidence type="ECO:0000256" key="4">
    <source>
        <dbReference type="ARBA" id="ARBA00022917"/>
    </source>
</evidence>
<comment type="similarity">
    <text evidence="6">Belongs to the GatB/GatE family. GatE subfamily.</text>
</comment>
<dbReference type="Gene3D" id="1.10.150.380">
    <property type="entry name" value="GatB domain, N-terminal subdomain"/>
    <property type="match status" value="1"/>
</dbReference>
<evidence type="ECO:0000256" key="1">
    <source>
        <dbReference type="ARBA" id="ARBA00022598"/>
    </source>
</evidence>
<evidence type="ECO:0000313" key="8">
    <source>
        <dbReference type="EMBL" id="ADI32294.1"/>
    </source>
</evidence>
<dbReference type="KEGG" id="shc:Shell_1194"/>
<dbReference type="GO" id="GO:0016740">
    <property type="term" value="F:transferase activity"/>
    <property type="evidence" value="ECO:0007669"/>
    <property type="project" value="UniProtKB-KW"/>
</dbReference>
<name>D7D948_STAHD</name>
<sequence>MSSEKPDYSELGLKVGLEIHIQLNTAHKLFCNCPTRLVEEEAEDVFIRELRPARSELGEVDAAALLEWKKGRKYEYHAPRSSSCLVEADEEPPHEVNREALVTAVAVAKALNMYVVDEVHVMRKVVIDGSNTSGFQRTAIIALDGYIMDGDKKIGIQTLCLEEDAARKISEKKDKVQYKLDRLGIPLIEIATAPDINDPEEAERVAFKIGQLVRLTGKAKRGLGTIRQDLNVSIKGGAKIEIKGVQHLYLISKVVKYEALRQKKLLEIREELRKRNISPNHISGEIFDVTEVFKNTKSKIIRRVMSRKDHGVFAVILPGFKGLLGKELQPGRRFGTELADYARVWGGVGGLFHTDELPAYGISSSEVEELYKKLNADPSRDAIVLVADEKSKAYNALNAVIDRARQAFIGVPEETRAANPDGTTKYMRPRPGAARMYPETDIPPVEITEEMLREADKIVPEPLDVKLKRFIEEYGLSRELAYAIINDLRLDLFEKLVVKYKDKLPASLIASTITNTLKMLKGEGTPIENISDEDIEEVLDKVATREIAKEAIPQILDYIARNPGTKIDDAIEKLGLKKLSIEELDKIIDRVIKENIEKIMQKPGKAFKIVMGNVMKTVRGKIDGRTVAEKVREKLSELANKP</sequence>
<dbReference type="STRING" id="591019.Shell_1194"/>
<evidence type="ECO:0000259" key="7">
    <source>
        <dbReference type="SMART" id="SM00845"/>
    </source>
</evidence>
<dbReference type="HAMAP" id="MF_00588">
    <property type="entry name" value="GatE"/>
    <property type="match status" value="1"/>
</dbReference>
<keyword evidence="2 6" id="KW-0547">Nucleotide-binding</keyword>
<dbReference type="GO" id="GO:0004812">
    <property type="term" value="F:aminoacyl-tRNA ligase activity"/>
    <property type="evidence" value="ECO:0007669"/>
    <property type="project" value="InterPro"/>
</dbReference>
<evidence type="ECO:0000256" key="3">
    <source>
        <dbReference type="ARBA" id="ARBA00022840"/>
    </source>
</evidence>
<dbReference type="AlphaFoldDB" id="D7D948"/>
<dbReference type="InterPro" id="IPR042114">
    <property type="entry name" value="GatB_C_1"/>
</dbReference>
<accession>D7D948</accession>
<dbReference type="SMART" id="SM00845">
    <property type="entry name" value="GatB_Yqey"/>
    <property type="match status" value="1"/>
</dbReference>
<keyword evidence="3 6" id="KW-0067">ATP-binding</keyword>
<keyword evidence="1 6" id="KW-0436">Ligase</keyword>
<dbReference type="PANTHER" id="PTHR11659">
    <property type="entry name" value="GLUTAMYL-TRNA GLN AMIDOTRANSFERASE SUBUNIT B MITOCHONDRIAL AND PROKARYOTIC PET112-RELATED"/>
    <property type="match status" value="1"/>
</dbReference>
<evidence type="ECO:0000256" key="5">
    <source>
        <dbReference type="ARBA" id="ARBA00047913"/>
    </source>
</evidence>
<dbReference type="NCBIfam" id="NF003107">
    <property type="entry name" value="PRK04028.1"/>
    <property type="match status" value="1"/>
</dbReference>
<dbReference type="PROSITE" id="PS01234">
    <property type="entry name" value="GATB"/>
    <property type="match status" value="1"/>
</dbReference>
<keyword evidence="9" id="KW-1185">Reference proteome</keyword>
<dbReference type="NCBIfam" id="TIGR00134">
    <property type="entry name" value="gatE_arch"/>
    <property type="match status" value="1"/>
</dbReference>